<dbReference type="Proteomes" id="UP001183202">
    <property type="component" value="Unassembled WGS sequence"/>
</dbReference>
<evidence type="ECO:0000256" key="2">
    <source>
        <dbReference type="ARBA" id="ARBA00022840"/>
    </source>
</evidence>
<dbReference type="PANTHER" id="PTHR16305">
    <property type="entry name" value="TESTICULAR SOLUBLE ADENYLYL CYCLASE"/>
    <property type="match status" value="1"/>
</dbReference>
<dbReference type="PROSITE" id="PS00622">
    <property type="entry name" value="HTH_LUXR_1"/>
    <property type="match status" value="1"/>
</dbReference>
<dbReference type="CDD" id="cd06170">
    <property type="entry name" value="LuxR_C_like"/>
    <property type="match status" value="1"/>
</dbReference>
<dbReference type="SUPFAM" id="SSF52540">
    <property type="entry name" value="P-loop containing nucleoside triphosphate hydrolases"/>
    <property type="match status" value="1"/>
</dbReference>
<dbReference type="InterPro" id="IPR041664">
    <property type="entry name" value="AAA_16"/>
</dbReference>
<dbReference type="InterPro" id="IPR036388">
    <property type="entry name" value="WH-like_DNA-bd_sf"/>
</dbReference>
<proteinExistence type="predicted"/>
<dbReference type="PANTHER" id="PTHR16305:SF35">
    <property type="entry name" value="TRANSCRIPTIONAL ACTIVATOR DOMAIN"/>
    <property type="match status" value="1"/>
</dbReference>
<evidence type="ECO:0000313" key="5">
    <source>
        <dbReference type="Proteomes" id="UP001183202"/>
    </source>
</evidence>
<keyword evidence="2" id="KW-0067">ATP-binding</keyword>
<evidence type="ECO:0000259" key="3">
    <source>
        <dbReference type="PROSITE" id="PS50043"/>
    </source>
</evidence>
<keyword evidence="1" id="KW-0547">Nucleotide-binding</keyword>
<comment type="caution">
    <text evidence="4">The sequence shown here is derived from an EMBL/GenBank/DDBJ whole genome shotgun (WGS) entry which is preliminary data.</text>
</comment>
<dbReference type="SMART" id="SM00421">
    <property type="entry name" value="HTH_LUXR"/>
    <property type="match status" value="1"/>
</dbReference>
<dbReference type="PROSITE" id="PS50043">
    <property type="entry name" value="HTH_LUXR_2"/>
    <property type="match status" value="1"/>
</dbReference>
<keyword evidence="5" id="KW-1185">Reference proteome</keyword>
<protein>
    <submittedName>
        <fullName evidence="4">AAA family ATPase</fullName>
    </submittedName>
</protein>
<dbReference type="Pfam" id="PF13191">
    <property type="entry name" value="AAA_16"/>
    <property type="match status" value="1"/>
</dbReference>
<evidence type="ECO:0000256" key="1">
    <source>
        <dbReference type="ARBA" id="ARBA00022741"/>
    </source>
</evidence>
<dbReference type="Pfam" id="PF00196">
    <property type="entry name" value="GerE"/>
    <property type="match status" value="1"/>
</dbReference>
<gene>
    <name evidence="4" type="ORF">RM445_09875</name>
</gene>
<name>A0ABU2N8K4_9PSEU</name>
<dbReference type="Gene3D" id="3.40.50.300">
    <property type="entry name" value="P-loop containing nucleotide triphosphate hydrolases"/>
    <property type="match status" value="1"/>
</dbReference>
<accession>A0ABU2N8K4</accession>
<dbReference type="InterPro" id="IPR016032">
    <property type="entry name" value="Sig_transdc_resp-reg_C-effctor"/>
</dbReference>
<organism evidence="4 5">
    <name type="scientific">Pseudonocardia charpentierae</name>
    <dbReference type="NCBI Taxonomy" id="3075545"/>
    <lineage>
        <taxon>Bacteria</taxon>
        <taxon>Bacillati</taxon>
        <taxon>Actinomycetota</taxon>
        <taxon>Actinomycetes</taxon>
        <taxon>Pseudonocardiales</taxon>
        <taxon>Pseudonocardiaceae</taxon>
        <taxon>Pseudonocardia</taxon>
    </lineage>
</organism>
<dbReference type="InterPro" id="IPR027417">
    <property type="entry name" value="P-loop_NTPase"/>
</dbReference>
<dbReference type="RefSeq" id="WP_311555861.1">
    <property type="nucleotide sequence ID" value="NZ_JAVREJ010000005.1"/>
</dbReference>
<dbReference type="EMBL" id="JAVREJ010000005">
    <property type="protein sequence ID" value="MDT0349828.1"/>
    <property type="molecule type" value="Genomic_DNA"/>
</dbReference>
<dbReference type="PRINTS" id="PR00038">
    <property type="entry name" value="HTHLUXR"/>
</dbReference>
<evidence type="ECO:0000313" key="4">
    <source>
        <dbReference type="EMBL" id="MDT0349828.1"/>
    </source>
</evidence>
<dbReference type="SUPFAM" id="SSF46894">
    <property type="entry name" value="C-terminal effector domain of the bipartite response regulators"/>
    <property type="match status" value="1"/>
</dbReference>
<dbReference type="InterPro" id="IPR000792">
    <property type="entry name" value="Tscrpt_reg_LuxR_C"/>
</dbReference>
<feature type="domain" description="HTH luxR-type" evidence="3">
    <location>
        <begin position="891"/>
        <end position="958"/>
    </location>
</feature>
<reference evidence="5" key="1">
    <citation type="submission" date="2023-07" db="EMBL/GenBank/DDBJ databases">
        <title>30 novel species of actinomycetes from the DSMZ collection.</title>
        <authorList>
            <person name="Nouioui I."/>
        </authorList>
    </citation>
    <scope>NUCLEOTIDE SEQUENCE [LARGE SCALE GENOMIC DNA]</scope>
    <source>
        <strain evidence="5">DSM 45834</strain>
    </source>
</reference>
<dbReference type="Gene3D" id="1.10.10.10">
    <property type="entry name" value="Winged helix-like DNA-binding domain superfamily/Winged helix DNA-binding domain"/>
    <property type="match status" value="1"/>
</dbReference>
<sequence>MDGVLCPVVVGRSEELAALAGLVADAADGRGGLAALVGEAGVGKSRLAREAAALAADRGLLVLFGRAVPAGSPLPFRPLSEALLVASRGKEPPDAPELAGFGPQLARLVPDWGTRNATDGADDSPVLVGEAVVRLLRVLGGTTGCLLVLEDLHWADPETLAVVDYLADTLAAERVLCLTTTRSVRPSRIADLLDGLRSRRIGTVLPLTPLADAECADMVHACLSDAEVDRAVPAFVAEHSDGLPFLIEELLAGLVTSGALVREDGRWRAEQAPTPSVPASFAGSLRTRLQVLDADARQVLAAAAVLGRRFDWDLLPGVAAVDGATAVASLRRAVDAQLVTVDGQRFRFRHALTREAVLAELLPPERAELSARALVVVQRAHPGLPGPWCELAAELAEGAGDRDSAASLTTESARRALIRGALASAELTAERARSLAAPGSMGAAEAEEVLVAVLAAAGKPGPARMLGHGLLNRLDELGAPPARRVELLLVLVRAALAAGDAEAAAADVEQARAAGDPGDAAGSSLDAVDAHVALARGRLVDARRLATAAISRAAAAGRPAVECEALEVLGRLTQTVPDAAALFRQAADLAGRHGLTTWRLRALQELALVEARTPGEDRVLEVRRVAADAGAHLTVAQMDLVLADIALGVLDHDGCLEAAQRCVDASRRYGLASLPVALLWLAGAHALGGREAAMEAVLAEAAAAAPGDPRVEADAWGRVRATYHALREDRSAFCHALDRSMEFTRVAPDAESVYPGQMLWALVRALSDDDLGLHARAEVAGSRFVRAGFGEPMLALIDAVALGRRGRGDEAAAAVEATFTAVGRREWSWYALRLTAEAAVRDGWGEPAGWLREAEAFFAERGYDRVARRCRALLVEAGAPAIRRGRGQSSVPPGLRRLGITSRELDVLALVADDLPTREIAARLFLSPRTVEHHVASLLARTGSPSRTELAAFGRANRVAAAP</sequence>